<dbReference type="AlphaFoldDB" id="K0YNB0"/>
<dbReference type="HOGENOM" id="CLU_2044697_0_0_11"/>
<organism evidence="1 2">
    <name type="scientific">Schaalia turicensis ACS-279-V-Col4</name>
    <dbReference type="NCBI Taxonomy" id="883077"/>
    <lineage>
        <taxon>Bacteria</taxon>
        <taxon>Bacillati</taxon>
        <taxon>Actinomycetota</taxon>
        <taxon>Actinomycetes</taxon>
        <taxon>Actinomycetales</taxon>
        <taxon>Actinomycetaceae</taxon>
        <taxon>Schaalia</taxon>
    </lineage>
</organism>
<protein>
    <submittedName>
        <fullName evidence="1">Uncharacterized protein</fullName>
    </submittedName>
</protein>
<keyword evidence="2" id="KW-1185">Reference proteome</keyword>
<evidence type="ECO:0000313" key="2">
    <source>
        <dbReference type="Proteomes" id="UP000003994"/>
    </source>
</evidence>
<gene>
    <name evidence="1" type="ORF">HMPREF9241_01669</name>
</gene>
<dbReference type="EMBL" id="AGWQ01000010">
    <property type="protein sequence ID" value="EJZ84893.1"/>
    <property type="molecule type" value="Genomic_DNA"/>
</dbReference>
<proteinExistence type="predicted"/>
<reference evidence="1 2" key="1">
    <citation type="submission" date="2012-07" db="EMBL/GenBank/DDBJ databases">
        <title>The Genome Sequence of Actinomyces turicensis ACS-279-V-COL4.</title>
        <authorList>
            <consortium name="The Broad Institute Genome Sequencing Platform"/>
            <person name="Earl A."/>
            <person name="Ward D."/>
            <person name="Feldgarden M."/>
            <person name="Gevers D."/>
            <person name="Saerens B."/>
            <person name="Vaneechoutte M."/>
            <person name="Walker B."/>
            <person name="Young S.K."/>
            <person name="Zeng Q."/>
            <person name="Gargeya S."/>
            <person name="Fitzgerald M."/>
            <person name="Haas B."/>
            <person name="Abouelleil A."/>
            <person name="Alvarado L."/>
            <person name="Arachchi H.M."/>
            <person name="Berlin A."/>
            <person name="Chapman S.B."/>
            <person name="Goldberg J."/>
            <person name="Griggs A."/>
            <person name="Gujja S."/>
            <person name="Hansen M."/>
            <person name="Howarth C."/>
            <person name="Imamovic A."/>
            <person name="Larimer J."/>
            <person name="McCowen C."/>
            <person name="Montmayeur A."/>
            <person name="Murphy C."/>
            <person name="Neiman D."/>
            <person name="Pearson M."/>
            <person name="Priest M."/>
            <person name="Roberts A."/>
            <person name="Saif S."/>
            <person name="Shea T."/>
            <person name="Sisk P."/>
            <person name="Sykes S."/>
            <person name="Wortman J."/>
            <person name="Nusbaum C."/>
            <person name="Birren B."/>
        </authorList>
    </citation>
    <scope>NUCLEOTIDE SEQUENCE [LARGE SCALE GENOMIC DNA]</scope>
    <source>
        <strain evidence="1 2">ACS-279-V-Col4</strain>
    </source>
</reference>
<dbReference type="STRING" id="883077.HMPREF9241_01669"/>
<sequence>MNEVIPFTYEDTAVCPIALGVGVELSFNPAHARVHVGKQSGHTNRKVATATVNNRKRYVSFAVEVSPKGHVFNAGFPRELLDGFAVECGSGFYRRPGHGREFLGGLFFLFDTAHVASIAA</sequence>
<name>K0YNB0_9ACTO</name>
<comment type="caution">
    <text evidence="1">The sequence shown here is derived from an EMBL/GenBank/DDBJ whole genome shotgun (WGS) entry which is preliminary data.</text>
</comment>
<evidence type="ECO:0000313" key="1">
    <source>
        <dbReference type="EMBL" id="EJZ84893.1"/>
    </source>
</evidence>
<accession>K0YNB0</accession>
<dbReference type="Proteomes" id="UP000003994">
    <property type="component" value="Unassembled WGS sequence"/>
</dbReference>